<evidence type="ECO:0000313" key="2">
    <source>
        <dbReference type="Proteomes" id="UP000789366"/>
    </source>
</evidence>
<keyword evidence="2" id="KW-1185">Reference proteome</keyword>
<evidence type="ECO:0000313" key="1">
    <source>
        <dbReference type="EMBL" id="CAG8510941.1"/>
    </source>
</evidence>
<dbReference type="EMBL" id="CAJVPW010002654">
    <property type="protein sequence ID" value="CAG8510941.1"/>
    <property type="molecule type" value="Genomic_DNA"/>
</dbReference>
<accession>A0ACA9L4Y2</accession>
<name>A0ACA9L4Y2_9GLOM</name>
<gene>
    <name evidence="1" type="ORF">SPELUC_LOCUS3474</name>
</gene>
<comment type="caution">
    <text evidence="1">The sequence shown here is derived from an EMBL/GenBank/DDBJ whole genome shotgun (WGS) entry which is preliminary data.</text>
</comment>
<dbReference type="Proteomes" id="UP000789366">
    <property type="component" value="Unassembled WGS sequence"/>
</dbReference>
<sequence>MRSRKLTDEEKAEVREELKGVNMEVDETLKEKKLSELDPSSISQFYKHFYEQGKMLVRARTKAIQEANNLTNQKNDLQNQVNDLNQQLTLADNAIGTLHQELNQRDGEINGLKRELEKVKTERDARPDITLAR</sequence>
<organism evidence="1 2">
    <name type="scientific">Cetraspora pellucida</name>
    <dbReference type="NCBI Taxonomy" id="1433469"/>
    <lineage>
        <taxon>Eukaryota</taxon>
        <taxon>Fungi</taxon>
        <taxon>Fungi incertae sedis</taxon>
        <taxon>Mucoromycota</taxon>
        <taxon>Glomeromycotina</taxon>
        <taxon>Glomeromycetes</taxon>
        <taxon>Diversisporales</taxon>
        <taxon>Gigasporaceae</taxon>
        <taxon>Cetraspora</taxon>
    </lineage>
</organism>
<protein>
    <submittedName>
        <fullName evidence="1">16075_t:CDS:1</fullName>
    </submittedName>
</protein>
<proteinExistence type="predicted"/>
<reference evidence="1" key="1">
    <citation type="submission" date="2021-06" db="EMBL/GenBank/DDBJ databases">
        <authorList>
            <person name="Kallberg Y."/>
            <person name="Tangrot J."/>
            <person name="Rosling A."/>
        </authorList>
    </citation>
    <scope>NUCLEOTIDE SEQUENCE</scope>
    <source>
        <strain evidence="1">28 12/20/2015</strain>
    </source>
</reference>